<evidence type="ECO:0000313" key="1">
    <source>
        <dbReference type="EMBL" id="KKL18504.1"/>
    </source>
</evidence>
<dbReference type="AlphaFoldDB" id="A0A0F9B971"/>
<organism evidence="1">
    <name type="scientific">marine sediment metagenome</name>
    <dbReference type="NCBI Taxonomy" id="412755"/>
    <lineage>
        <taxon>unclassified sequences</taxon>
        <taxon>metagenomes</taxon>
        <taxon>ecological metagenomes</taxon>
    </lineage>
</organism>
<proteinExistence type="predicted"/>
<protein>
    <submittedName>
        <fullName evidence="1">Uncharacterized protein</fullName>
    </submittedName>
</protein>
<comment type="caution">
    <text evidence="1">The sequence shown here is derived from an EMBL/GenBank/DDBJ whole genome shotgun (WGS) entry which is preliminary data.</text>
</comment>
<name>A0A0F9B971_9ZZZZ</name>
<accession>A0A0F9B971</accession>
<sequence>MTKQGEIREGIELILDNLIEGNKIRMSTSNMVGLYREKLVSYLKSQGVVLKVYREMPYINRGRNKGQNEAQLDMRDRMLKAGFTATEDLI</sequence>
<gene>
    <name evidence="1" type="ORF">LCGC14_2474850</name>
</gene>
<reference evidence="1" key="1">
    <citation type="journal article" date="2015" name="Nature">
        <title>Complex archaea that bridge the gap between prokaryotes and eukaryotes.</title>
        <authorList>
            <person name="Spang A."/>
            <person name="Saw J.H."/>
            <person name="Jorgensen S.L."/>
            <person name="Zaremba-Niedzwiedzka K."/>
            <person name="Martijn J."/>
            <person name="Lind A.E."/>
            <person name="van Eijk R."/>
            <person name="Schleper C."/>
            <person name="Guy L."/>
            <person name="Ettema T.J."/>
        </authorList>
    </citation>
    <scope>NUCLEOTIDE SEQUENCE</scope>
</reference>
<dbReference type="EMBL" id="LAZR01038844">
    <property type="protein sequence ID" value="KKL18504.1"/>
    <property type="molecule type" value="Genomic_DNA"/>
</dbReference>